<evidence type="ECO:0000313" key="4">
    <source>
        <dbReference type="Proteomes" id="UP000267821"/>
    </source>
</evidence>
<gene>
    <name evidence="3" type="ORF">L211DRAFT_196409</name>
</gene>
<protein>
    <recommendedName>
        <fullName evidence="2">NWD NACHT-NTPase N-terminal domain-containing protein</fullName>
    </recommendedName>
</protein>
<dbReference type="AlphaFoldDB" id="A0A3N4L9H9"/>
<feature type="compositionally biased region" description="Basic and acidic residues" evidence="1">
    <location>
        <begin position="1"/>
        <end position="13"/>
    </location>
</feature>
<accession>A0A3N4L9H9</accession>
<dbReference type="EMBL" id="ML121689">
    <property type="protein sequence ID" value="RPB18132.1"/>
    <property type="molecule type" value="Genomic_DNA"/>
</dbReference>
<dbReference type="Pfam" id="PF17100">
    <property type="entry name" value="NACHT_N"/>
    <property type="match status" value="1"/>
</dbReference>
<dbReference type="InterPro" id="IPR031359">
    <property type="entry name" value="NACHT_N"/>
</dbReference>
<evidence type="ECO:0000259" key="2">
    <source>
        <dbReference type="Pfam" id="PF17100"/>
    </source>
</evidence>
<organism evidence="3 4">
    <name type="scientific">Terfezia boudieri ATCC MYA-4762</name>
    <dbReference type="NCBI Taxonomy" id="1051890"/>
    <lineage>
        <taxon>Eukaryota</taxon>
        <taxon>Fungi</taxon>
        <taxon>Dikarya</taxon>
        <taxon>Ascomycota</taxon>
        <taxon>Pezizomycotina</taxon>
        <taxon>Pezizomycetes</taxon>
        <taxon>Pezizales</taxon>
        <taxon>Pezizaceae</taxon>
        <taxon>Terfezia</taxon>
    </lineage>
</organism>
<feature type="compositionally biased region" description="Polar residues" evidence="1">
    <location>
        <begin position="124"/>
        <end position="133"/>
    </location>
</feature>
<dbReference type="Proteomes" id="UP000267821">
    <property type="component" value="Unassembled WGS sequence"/>
</dbReference>
<keyword evidence="4" id="KW-1185">Reference proteome</keyword>
<reference evidence="3 4" key="1">
    <citation type="journal article" date="2018" name="Nat. Ecol. Evol.">
        <title>Pezizomycetes genomes reveal the molecular basis of ectomycorrhizal truffle lifestyle.</title>
        <authorList>
            <person name="Murat C."/>
            <person name="Payen T."/>
            <person name="Noel B."/>
            <person name="Kuo A."/>
            <person name="Morin E."/>
            <person name="Chen J."/>
            <person name="Kohler A."/>
            <person name="Krizsan K."/>
            <person name="Balestrini R."/>
            <person name="Da Silva C."/>
            <person name="Montanini B."/>
            <person name="Hainaut M."/>
            <person name="Levati E."/>
            <person name="Barry K.W."/>
            <person name="Belfiori B."/>
            <person name="Cichocki N."/>
            <person name="Clum A."/>
            <person name="Dockter R.B."/>
            <person name="Fauchery L."/>
            <person name="Guy J."/>
            <person name="Iotti M."/>
            <person name="Le Tacon F."/>
            <person name="Lindquist E.A."/>
            <person name="Lipzen A."/>
            <person name="Malagnac F."/>
            <person name="Mello A."/>
            <person name="Molinier V."/>
            <person name="Miyauchi S."/>
            <person name="Poulain J."/>
            <person name="Riccioni C."/>
            <person name="Rubini A."/>
            <person name="Sitrit Y."/>
            <person name="Splivallo R."/>
            <person name="Traeger S."/>
            <person name="Wang M."/>
            <person name="Zifcakova L."/>
            <person name="Wipf D."/>
            <person name="Zambonelli A."/>
            <person name="Paolocci F."/>
            <person name="Nowrousian M."/>
            <person name="Ottonello S."/>
            <person name="Baldrian P."/>
            <person name="Spatafora J.W."/>
            <person name="Henrissat B."/>
            <person name="Nagy L.G."/>
            <person name="Aury J.M."/>
            <person name="Wincker P."/>
            <person name="Grigoriev I.V."/>
            <person name="Bonfante P."/>
            <person name="Martin F.M."/>
        </authorList>
    </citation>
    <scope>NUCLEOTIDE SEQUENCE [LARGE SCALE GENOMIC DNA]</scope>
    <source>
        <strain evidence="3 4">ATCC MYA-4762</strain>
    </source>
</reference>
<feature type="domain" description="NWD NACHT-NTPase N-terminal" evidence="2">
    <location>
        <begin position="263"/>
        <end position="423"/>
    </location>
</feature>
<evidence type="ECO:0000313" key="3">
    <source>
        <dbReference type="EMBL" id="RPB18132.1"/>
    </source>
</evidence>
<proteinExistence type="predicted"/>
<evidence type="ECO:0000256" key="1">
    <source>
        <dbReference type="SAM" id="MobiDB-lite"/>
    </source>
</evidence>
<name>A0A3N4L9H9_9PEZI</name>
<feature type="region of interest" description="Disordered" evidence="1">
    <location>
        <begin position="114"/>
        <end position="133"/>
    </location>
</feature>
<dbReference type="InParanoid" id="A0A3N4L9H9"/>
<feature type="region of interest" description="Disordered" evidence="1">
    <location>
        <begin position="1"/>
        <end position="59"/>
    </location>
</feature>
<dbReference type="OrthoDB" id="5389400at2759"/>
<sequence length="438" mass="46729">MGDRKKKDPRSKPAPDPQLVQSSPTTPLRRFWDTVRGRSPSTSRKRGSITPDQLVVTSSSQSLAVPASVLARPHSSNSGSSALQAHNPMVPFGGYGSSSSSMSGGAPFVAISNPPSPSYGEVRGNSTPNQPTVITSSQSLAVYSSYSDSSALQTHRPSLHNLSLPTEAGGFPSSSAQGSSSISVSAPIIQISHLQFESIASENPTPSSTYGSNIPTSSCQAQASTKIVVQAAEPPQTKSALQVWVKALELAEKKLNKNNLPPLNLTNLTSQSAEENIEAVVKALNAVQEDDRGKRWRYTWRGKEVVVVERLGTILRNVGQYTKVVDTAIQSNPQVSALVWAGVRVIMQIALNHVEAIEGFEVAIAALLEKMSICEFYTGIYVGVPLTSGSAANSLQRQRILESALPELYAAVIVFAVKARAYFEARGMCAGSKKLQTH</sequence>